<feature type="coiled-coil region" evidence="1">
    <location>
        <begin position="48"/>
        <end position="82"/>
    </location>
</feature>
<dbReference type="OrthoDB" id="312045at2759"/>
<sequence length="482" mass="55687">METARAMPESAKVKGTVDLAEREKEAEKKVADGEKAKTDRKVFMRRQKERMSQQFEQMIKEREEVVKKQEAVQAKEKELQQKIRVSMEQHVKETAPDRGKEQRERKQINDFLSQEEVQQILYRFEPAMKQMFKFYASQDKKDVGFNLAKAMNSMTMRELIRFAYQQLIIPTLLQPEDIVQIFRQLIREKNEEVQSQMHDKEDNYLVDQNFAQIIDFEQFKKVIVRIATLSATENHAGGINTKLDQEAALKKKTKKNKDLKLSEEALAKEDAFLDKMNGEESSAAKQRRLPSLSKDATIASQRSRSQMKNAGNLPKSNTTNPTQESPQKGGAPMVNALTNSLRMSKEVKILRALEEKEQLSTHLLAQSKIDKDRKVRKEFNLSLIQPKTIEALLRFLELEPEESVKSLDAKLNQHRIEIQGQKPNRVKKLMKNNKLEDYIREMPGEEGENTMYGNRVGASQMEGNPEDGEVMQREDTVAQDEQ</sequence>
<keyword evidence="4" id="KW-1185">Reference proteome</keyword>
<evidence type="ECO:0000256" key="1">
    <source>
        <dbReference type="SAM" id="Coils"/>
    </source>
</evidence>
<comment type="caution">
    <text evidence="3">The sequence shown here is derived from an EMBL/GenBank/DDBJ whole genome shotgun (WGS) entry which is preliminary data.</text>
</comment>
<dbReference type="AlphaFoldDB" id="A0A8J8SW22"/>
<accession>A0A8J8SW22</accession>
<gene>
    <name evidence="3" type="ORF">FGO68_gene10497</name>
</gene>
<protein>
    <submittedName>
        <fullName evidence="3">Uncharacterized protein</fullName>
    </submittedName>
</protein>
<evidence type="ECO:0000313" key="3">
    <source>
        <dbReference type="EMBL" id="TNV72992.1"/>
    </source>
</evidence>
<feature type="compositionally biased region" description="Polar residues" evidence="2">
    <location>
        <begin position="298"/>
        <end position="326"/>
    </location>
</feature>
<feature type="region of interest" description="Disordered" evidence="2">
    <location>
        <begin position="442"/>
        <end position="482"/>
    </location>
</feature>
<keyword evidence="1" id="KW-0175">Coiled coil</keyword>
<feature type="region of interest" description="Disordered" evidence="2">
    <location>
        <begin position="1"/>
        <end position="41"/>
    </location>
</feature>
<feature type="region of interest" description="Disordered" evidence="2">
    <location>
        <begin position="278"/>
        <end position="332"/>
    </location>
</feature>
<evidence type="ECO:0000256" key="2">
    <source>
        <dbReference type="SAM" id="MobiDB-lite"/>
    </source>
</evidence>
<evidence type="ECO:0000313" key="4">
    <source>
        <dbReference type="Proteomes" id="UP000785679"/>
    </source>
</evidence>
<organism evidence="3 4">
    <name type="scientific">Halteria grandinella</name>
    <dbReference type="NCBI Taxonomy" id="5974"/>
    <lineage>
        <taxon>Eukaryota</taxon>
        <taxon>Sar</taxon>
        <taxon>Alveolata</taxon>
        <taxon>Ciliophora</taxon>
        <taxon>Intramacronucleata</taxon>
        <taxon>Spirotrichea</taxon>
        <taxon>Stichotrichia</taxon>
        <taxon>Sporadotrichida</taxon>
        <taxon>Halteriidae</taxon>
        <taxon>Halteria</taxon>
    </lineage>
</organism>
<feature type="compositionally biased region" description="Basic and acidic residues" evidence="2">
    <location>
        <begin position="19"/>
        <end position="41"/>
    </location>
</feature>
<proteinExistence type="predicted"/>
<name>A0A8J8SW22_HALGN</name>
<dbReference type="EMBL" id="RRYP01020232">
    <property type="protein sequence ID" value="TNV72992.1"/>
    <property type="molecule type" value="Genomic_DNA"/>
</dbReference>
<reference evidence="3" key="1">
    <citation type="submission" date="2019-06" db="EMBL/GenBank/DDBJ databases">
        <authorList>
            <person name="Zheng W."/>
        </authorList>
    </citation>
    <scope>NUCLEOTIDE SEQUENCE</scope>
    <source>
        <strain evidence="3">QDHG01</strain>
    </source>
</reference>
<dbReference type="Proteomes" id="UP000785679">
    <property type="component" value="Unassembled WGS sequence"/>
</dbReference>